<dbReference type="Pfam" id="PF04505">
    <property type="entry name" value="CD225"/>
    <property type="match status" value="1"/>
</dbReference>
<evidence type="ECO:0000256" key="5">
    <source>
        <dbReference type="ARBA" id="ARBA00022989"/>
    </source>
</evidence>
<dbReference type="GeneID" id="108884079"/>
<dbReference type="Pfam" id="PF04749">
    <property type="entry name" value="PLAC8"/>
    <property type="match status" value="1"/>
</dbReference>
<feature type="transmembrane region" description="Helical" evidence="7">
    <location>
        <begin position="73"/>
        <end position="96"/>
    </location>
</feature>
<evidence type="ECO:0000313" key="9">
    <source>
        <dbReference type="RefSeq" id="XP_050925588.1"/>
    </source>
</evidence>
<sequence length="253" mass="28703">MKITLNKDKRQVQNQLYLDRSIFLDVKLRIFRADRWILKVAPLFFDGYPGGPGGPAVVQCTTVDMPPEPPRDYIIWSLISFFYSNPCCLGLVAIIYSIKVRLKHRHTLVQSERLIQSLSDALTGVRMSWSVSVQPQTLQVVSSDAAEWSSEICDCCRDARQCCCVFWCCPCFACKTTKEFGQCLCLPLLDVLGCVHPITMSMRVSVRHRYGIRGTLCTDCLCSTFCLPCVWGQISTEMKKRKLPTVLSDIVQR</sequence>
<comment type="similarity">
    <text evidence="3">Belongs to the cornifelin family.</text>
</comment>
<evidence type="ECO:0000256" key="7">
    <source>
        <dbReference type="SAM" id="Phobius"/>
    </source>
</evidence>
<dbReference type="GO" id="GO:0016020">
    <property type="term" value="C:membrane"/>
    <property type="evidence" value="ECO:0007669"/>
    <property type="project" value="UniProtKB-SubCell"/>
</dbReference>
<comment type="similarity">
    <text evidence="2">Belongs to the CD225/Dispanin family.</text>
</comment>
<accession>A0AAJ8DNY7</accession>
<dbReference type="InterPro" id="IPR007593">
    <property type="entry name" value="CD225/Dispanin_fam"/>
</dbReference>
<gene>
    <name evidence="9" type="primary">LOC108884079</name>
</gene>
<keyword evidence="4 7" id="KW-0812">Transmembrane</keyword>
<comment type="subcellular location">
    <subcellularLocation>
        <location evidence="1">Membrane</location>
    </subcellularLocation>
</comment>
<evidence type="ECO:0000256" key="6">
    <source>
        <dbReference type="ARBA" id="ARBA00023136"/>
    </source>
</evidence>
<dbReference type="AlphaFoldDB" id="A0AAJ8DNY7"/>
<dbReference type="InterPro" id="IPR006461">
    <property type="entry name" value="PLAC_motif_containing"/>
</dbReference>
<proteinExistence type="inferred from homology"/>
<evidence type="ECO:0000256" key="3">
    <source>
        <dbReference type="ARBA" id="ARBA00009024"/>
    </source>
</evidence>
<evidence type="ECO:0000313" key="8">
    <source>
        <dbReference type="Proteomes" id="UP000694890"/>
    </source>
</evidence>
<evidence type="ECO:0000256" key="2">
    <source>
        <dbReference type="ARBA" id="ARBA00006843"/>
    </source>
</evidence>
<evidence type="ECO:0000256" key="1">
    <source>
        <dbReference type="ARBA" id="ARBA00004370"/>
    </source>
</evidence>
<dbReference type="Proteomes" id="UP000694890">
    <property type="component" value="Unplaced"/>
</dbReference>
<dbReference type="NCBIfam" id="TIGR01571">
    <property type="entry name" value="A_thal_Cys_rich"/>
    <property type="match status" value="1"/>
</dbReference>
<dbReference type="PANTHER" id="PTHR15907">
    <property type="entry name" value="DUF614 FAMILY PROTEIN-RELATED"/>
    <property type="match status" value="1"/>
</dbReference>
<keyword evidence="6 7" id="KW-0472">Membrane</keyword>
<organism evidence="8 9">
    <name type="scientific">Lates calcarifer</name>
    <name type="common">Barramundi</name>
    <name type="synonym">Holocentrus calcarifer</name>
    <dbReference type="NCBI Taxonomy" id="8187"/>
    <lineage>
        <taxon>Eukaryota</taxon>
        <taxon>Metazoa</taxon>
        <taxon>Chordata</taxon>
        <taxon>Craniata</taxon>
        <taxon>Vertebrata</taxon>
        <taxon>Euteleostomi</taxon>
        <taxon>Actinopterygii</taxon>
        <taxon>Neopterygii</taxon>
        <taxon>Teleostei</taxon>
        <taxon>Neoteleostei</taxon>
        <taxon>Acanthomorphata</taxon>
        <taxon>Carangaria</taxon>
        <taxon>Carangaria incertae sedis</taxon>
        <taxon>Centropomidae</taxon>
        <taxon>Lates</taxon>
    </lineage>
</organism>
<name>A0AAJ8DNY7_LATCA</name>
<reference evidence="9" key="1">
    <citation type="submission" date="2025-08" db="UniProtKB">
        <authorList>
            <consortium name="RefSeq"/>
        </authorList>
    </citation>
    <scope>IDENTIFICATION</scope>
    <source>
        <tissue evidence="9">Brain</tissue>
    </source>
</reference>
<dbReference type="RefSeq" id="XP_050925588.1">
    <property type="nucleotide sequence ID" value="XM_051069631.1"/>
</dbReference>
<evidence type="ECO:0000256" key="4">
    <source>
        <dbReference type="ARBA" id="ARBA00022692"/>
    </source>
</evidence>
<protein>
    <submittedName>
        <fullName evidence="9">Uncharacterized protein LOC108884079 isoform X1</fullName>
    </submittedName>
</protein>
<keyword evidence="5 7" id="KW-1133">Transmembrane helix</keyword>